<dbReference type="KEGG" id="tpal:117647968"/>
<dbReference type="Gene3D" id="2.60.40.640">
    <property type="match status" value="1"/>
</dbReference>
<dbReference type="GO" id="GO:0015031">
    <property type="term" value="P:protein transport"/>
    <property type="evidence" value="ECO:0007669"/>
    <property type="project" value="TreeGrafter"/>
</dbReference>
<dbReference type="GO" id="GO:0005737">
    <property type="term" value="C:cytoplasm"/>
    <property type="evidence" value="ECO:0007669"/>
    <property type="project" value="TreeGrafter"/>
</dbReference>
<dbReference type="AlphaFoldDB" id="A0A6P8Z0C2"/>
<sequence length="211" mass="23275">MRPASHKETKNFSWGASGALSVDVQLPLGGYVPGQTIFGQIQVDNGSNVRVERVVCTLHEEVKWTANRGSTTTVTEVTSSVFEGAVQAHSSKTISLAMPVPTVAPSKEALFSLIELKYFLRVTAEVSGYRGNLHYDLPVMVGTIPVFGPDDHKAEKSDRASPPRKTDLPPPTYEEADLKGKNKFVRRFKLGQAPYKPRYPVWDFSNVLRGK</sequence>
<reference evidence="4 5" key="1">
    <citation type="submission" date="2025-04" db="UniProtKB">
        <authorList>
            <consortium name="RefSeq"/>
        </authorList>
    </citation>
    <scope>IDENTIFICATION</scope>
    <source>
        <tissue evidence="4 5">Total insect</tissue>
    </source>
</reference>
<organism evidence="4">
    <name type="scientific">Thrips palmi</name>
    <name type="common">Melon thrips</name>
    <dbReference type="NCBI Taxonomy" id="161013"/>
    <lineage>
        <taxon>Eukaryota</taxon>
        <taxon>Metazoa</taxon>
        <taxon>Ecdysozoa</taxon>
        <taxon>Arthropoda</taxon>
        <taxon>Hexapoda</taxon>
        <taxon>Insecta</taxon>
        <taxon>Pterygota</taxon>
        <taxon>Neoptera</taxon>
        <taxon>Paraneoptera</taxon>
        <taxon>Thysanoptera</taxon>
        <taxon>Terebrantia</taxon>
        <taxon>Thripoidea</taxon>
        <taxon>Thripidae</taxon>
        <taxon>Thrips</taxon>
    </lineage>
</organism>
<evidence type="ECO:0000259" key="2">
    <source>
        <dbReference type="SMART" id="SM01017"/>
    </source>
</evidence>
<dbReference type="PANTHER" id="PTHR11188">
    <property type="entry name" value="ARRESTIN DOMAIN CONTAINING PROTEIN"/>
    <property type="match status" value="1"/>
</dbReference>
<proteinExistence type="predicted"/>
<dbReference type="InterPro" id="IPR011022">
    <property type="entry name" value="Arrestin_C-like"/>
</dbReference>
<name>A0A6P8Z0C2_THRPL</name>
<dbReference type="Pfam" id="PF02752">
    <property type="entry name" value="Arrestin_C"/>
    <property type="match status" value="1"/>
</dbReference>
<dbReference type="Proteomes" id="UP000515158">
    <property type="component" value="Unplaced"/>
</dbReference>
<dbReference type="GeneID" id="117647968"/>
<protein>
    <submittedName>
        <fullName evidence="4 5">Uncharacterized protein LOC117647968</fullName>
    </submittedName>
</protein>
<dbReference type="InterPro" id="IPR050357">
    <property type="entry name" value="Arrestin_domain-protein"/>
</dbReference>
<dbReference type="InterPro" id="IPR014756">
    <property type="entry name" value="Ig_E-set"/>
</dbReference>
<dbReference type="RefSeq" id="XP_034245897.1">
    <property type="nucleotide sequence ID" value="XM_034390006.1"/>
</dbReference>
<evidence type="ECO:0000313" key="4">
    <source>
        <dbReference type="RefSeq" id="XP_034245888.1"/>
    </source>
</evidence>
<dbReference type="OrthoDB" id="2333384at2759"/>
<dbReference type="SUPFAM" id="SSF81296">
    <property type="entry name" value="E set domains"/>
    <property type="match status" value="1"/>
</dbReference>
<keyword evidence="3" id="KW-1185">Reference proteome</keyword>
<dbReference type="RefSeq" id="XP_034245888.1">
    <property type="nucleotide sequence ID" value="XM_034389997.1"/>
</dbReference>
<dbReference type="SMART" id="SM01017">
    <property type="entry name" value="Arrestin_C"/>
    <property type="match status" value="1"/>
</dbReference>
<gene>
    <name evidence="4 5" type="primary">LOC117647968</name>
</gene>
<feature type="domain" description="Arrestin C-terminal-like" evidence="2">
    <location>
        <begin position="16"/>
        <end position="146"/>
    </location>
</feature>
<evidence type="ECO:0000256" key="1">
    <source>
        <dbReference type="SAM" id="MobiDB-lite"/>
    </source>
</evidence>
<evidence type="ECO:0000313" key="5">
    <source>
        <dbReference type="RefSeq" id="XP_034245897.1"/>
    </source>
</evidence>
<feature type="region of interest" description="Disordered" evidence="1">
    <location>
        <begin position="150"/>
        <end position="176"/>
    </location>
</feature>
<dbReference type="PANTHER" id="PTHR11188:SF176">
    <property type="entry name" value="ARRESTIN DOMAIN-CONTAINING PROTEIN 1"/>
    <property type="match status" value="1"/>
</dbReference>
<dbReference type="InterPro" id="IPR014752">
    <property type="entry name" value="Arrestin-like_C"/>
</dbReference>
<evidence type="ECO:0000313" key="3">
    <source>
        <dbReference type="Proteomes" id="UP000515158"/>
    </source>
</evidence>
<accession>A0A6P8Z0C2</accession>
<feature type="compositionally biased region" description="Basic and acidic residues" evidence="1">
    <location>
        <begin position="150"/>
        <end position="167"/>
    </location>
</feature>